<dbReference type="AlphaFoldDB" id="A0A0C5WZ32"/>
<dbReference type="GO" id="GO:0006508">
    <property type="term" value="P:proteolysis"/>
    <property type="evidence" value="ECO:0007669"/>
    <property type="project" value="UniProtKB-KW"/>
</dbReference>
<gene>
    <name evidence="1" type="ORF">KR76_19165</name>
</gene>
<dbReference type="InterPro" id="IPR000601">
    <property type="entry name" value="PKD_dom"/>
</dbReference>
<dbReference type="InterPro" id="IPR013783">
    <property type="entry name" value="Ig-like_fold"/>
</dbReference>
<keyword evidence="2" id="KW-1185">Reference proteome</keyword>
<dbReference type="SUPFAM" id="SSF50998">
    <property type="entry name" value="Quinoprotein alcohol dehydrogenase-like"/>
    <property type="match status" value="1"/>
</dbReference>
<dbReference type="Proteomes" id="UP000030300">
    <property type="component" value="Chromosome"/>
</dbReference>
<keyword evidence="1" id="KW-0645">Protease</keyword>
<dbReference type="GO" id="GO:0005975">
    <property type="term" value="P:carbohydrate metabolic process"/>
    <property type="evidence" value="ECO:0007669"/>
    <property type="project" value="UniProtKB-ARBA"/>
</dbReference>
<dbReference type="EC" id="3.4.24.25" evidence="1"/>
<organism evidence="1 2">
    <name type="scientific">Nocardioides simplex</name>
    <name type="common">Arthrobacter simplex</name>
    <dbReference type="NCBI Taxonomy" id="2045"/>
    <lineage>
        <taxon>Bacteria</taxon>
        <taxon>Bacillati</taxon>
        <taxon>Actinomycetota</taxon>
        <taxon>Actinomycetes</taxon>
        <taxon>Propionibacteriales</taxon>
        <taxon>Nocardioidaceae</taxon>
        <taxon>Pimelobacter</taxon>
    </lineage>
</organism>
<dbReference type="SUPFAM" id="SSF49299">
    <property type="entry name" value="PKD domain"/>
    <property type="match status" value="1"/>
</dbReference>
<dbReference type="InterPro" id="IPR035986">
    <property type="entry name" value="PKD_dom_sf"/>
</dbReference>
<evidence type="ECO:0000313" key="2">
    <source>
        <dbReference type="Proteomes" id="UP000030300"/>
    </source>
</evidence>
<accession>A0A0C5WZ32</accession>
<dbReference type="CDD" id="cd00146">
    <property type="entry name" value="PKD"/>
    <property type="match status" value="1"/>
</dbReference>
<dbReference type="RefSeq" id="WP_052138870.1">
    <property type="nucleotide sequence ID" value="NZ_BJMC01000022.1"/>
</dbReference>
<dbReference type="KEGG" id="psim:KR76_19165"/>
<dbReference type="EMBL" id="CP009896">
    <property type="protein sequence ID" value="AJR18603.1"/>
    <property type="molecule type" value="Genomic_DNA"/>
</dbReference>
<dbReference type="HOGENOM" id="CLU_011261_0_0_11"/>
<dbReference type="SMART" id="SM00089">
    <property type="entry name" value="PKD"/>
    <property type="match status" value="1"/>
</dbReference>
<dbReference type="Gene3D" id="2.60.40.10">
    <property type="entry name" value="Immunoglobulins"/>
    <property type="match status" value="1"/>
</dbReference>
<dbReference type="GeneID" id="96612627"/>
<keyword evidence="1" id="KW-0378">Hydrolase</keyword>
<proteinExistence type="predicted"/>
<dbReference type="InterPro" id="IPR022409">
    <property type="entry name" value="PKD/Chitinase_dom"/>
</dbReference>
<dbReference type="InterPro" id="IPR011047">
    <property type="entry name" value="Quinoprotein_ADH-like_sf"/>
</dbReference>
<dbReference type="Pfam" id="PF18911">
    <property type="entry name" value="PKD_4"/>
    <property type="match status" value="1"/>
</dbReference>
<dbReference type="STRING" id="2045.KR76_19165"/>
<protein>
    <submittedName>
        <fullName evidence="1">Vibriolysin, extracellular zinc protease, Pseudolysin, extracellular zinc protease</fullName>
        <ecNumber evidence="1">3.4.24.25</ecNumber>
    </submittedName>
</protein>
<evidence type="ECO:0000313" key="1">
    <source>
        <dbReference type="EMBL" id="AJR18603.1"/>
    </source>
</evidence>
<sequence length="943" mass="96732">MVAAILATGASSPPADAQPAHHRLIPSAVPATTPNILDGKTLAIAEVGRKVFVGGTFTTTQNAGTSAQLATPYLFEYDRVTGVIDQTFKPALDGSVVALAPTADGSAIYVAGTFKLAGTTKVRNIIKIDTSTGALVSAFKNPSPNGSILDIALVGNRLLLAGSFTTVATLPRAGLASLDATTGAVDEYLKVAVDTNHNWPSGTAKAPVGVAKLAASPDGTRLVAIGNFKHADGLDRDQVAMIRLGPDNAYVDPAWATQRYTPACSKNAFDSYVRDVDFSPDSTYFVIAASGAGYNGTLCDSAARFDVAATGTAVEPAWQAATGQDSLLSVAVADNAVYVGGHQKWMNAIQSGADQQAGQVPRPGLAALDPANGMPLTWNPGRHPRGDGAEELLATDNGLYVGSDTEYVGNRQYYRPRIAFFPEEGGTAPVVQADPLLPRSLYRLSGNTVTARQFTGTTATVPSTVATTGGVNWNSVRGAFMIGTKLVYGATDNKLHYRTFDGTAFGPDNVIDPYNDPTWSDVVSSGGTATYRGRVPTLYPQISGVTGMAYANHRLYYTRSGNSKVFWRWFSPDSLIVGAAEFSVPSSGFPLLRDARNLFYADGKLWAGMTTNDLWSMPVTDGVAGGGWTKITGGGVDTNPQWSSGTVFLGPLANQAPSAAFSSGCTGQTCSFDGRASADADGTVTSWAWAFGDGGTGTGSQPDHVYAGPGTYQVTLTVTDDDGATSALTQPVTIAAPASTIGFRDATGKVTNATSVVTPVPASTQAGDGLIAVVSASTTVVPAAPAGWTQVGAPATTDAMTTVVWQRVAAADDAGRNVTVSFGATAVKATLTVLAYSGTDPGGPVAAAAAGGETTATTAHHSPSVVSPGNWVVTVWADRSSATTTFTEPAGAVVRQRLIGTGGAHADQLVADTGGPVASGPYGDQVATTDAAAKGTAVTLALH</sequence>
<dbReference type="OrthoDB" id="9802683at2"/>
<reference evidence="1 2" key="1">
    <citation type="journal article" date="2015" name="Genome Announc.">
        <title>Complete Genome Sequence of Steroid-Transforming Nocardioides simplex VKM Ac-2033D.</title>
        <authorList>
            <person name="Shtratnikova V.Y."/>
            <person name="Schelkunov M.I."/>
            <person name="Pekov Y.A."/>
            <person name="Fokina V.V."/>
            <person name="Logacheva M.D."/>
            <person name="Sokolov S.L."/>
            <person name="Bragin E.Y."/>
            <person name="Ashapkin V.V."/>
            <person name="Donova M.V."/>
        </authorList>
    </citation>
    <scope>NUCLEOTIDE SEQUENCE [LARGE SCALE GENOMIC DNA]</scope>
    <source>
        <strain evidence="1 2">VKM Ac-2033D</strain>
    </source>
</reference>
<dbReference type="GO" id="GO:0008233">
    <property type="term" value="F:peptidase activity"/>
    <property type="evidence" value="ECO:0007669"/>
    <property type="project" value="UniProtKB-KW"/>
</dbReference>
<dbReference type="PROSITE" id="PS50093">
    <property type="entry name" value="PKD"/>
    <property type="match status" value="1"/>
</dbReference>
<name>A0A0C5WZ32_NOCSI</name>